<dbReference type="InterPro" id="IPR007835">
    <property type="entry name" value="MOFRL"/>
</dbReference>
<dbReference type="Gene3D" id="3.40.50.10180">
    <property type="entry name" value="Glycerate kinase, MOFRL-like N-terminal domain"/>
    <property type="match status" value="1"/>
</dbReference>
<dbReference type="GO" id="GO:0005737">
    <property type="term" value="C:cytoplasm"/>
    <property type="evidence" value="ECO:0007669"/>
    <property type="project" value="TreeGrafter"/>
</dbReference>
<accession>A0A6J1S8K3</accession>
<dbReference type="InterPro" id="IPR038614">
    <property type="entry name" value="GK_N_sf"/>
</dbReference>
<keyword evidence="6" id="KW-0547">Nucleotide-binding</keyword>
<feature type="domain" description="MOFRL" evidence="9">
    <location>
        <begin position="396"/>
        <end position="509"/>
    </location>
</feature>
<comment type="similarity">
    <text evidence="2">Belongs to the glycerate kinase type-2 family.</text>
</comment>
<name>A0A6J1S8K3_FRAOC</name>
<evidence type="ECO:0000256" key="4">
    <source>
        <dbReference type="ARBA" id="ARBA00020720"/>
    </source>
</evidence>
<evidence type="ECO:0000256" key="5">
    <source>
        <dbReference type="ARBA" id="ARBA00022679"/>
    </source>
</evidence>
<dbReference type="PANTHER" id="PTHR12227">
    <property type="entry name" value="GLYCERATE KINASE"/>
    <property type="match status" value="1"/>
</dbReference>
<dbReference type="SUPFAM" id="SSF82544">
    <property type="entry name" value="GckA/TtuD-like"/>
    <property type="match status" value="1"/>
</dbReference>
<dbReference type="EC" id="2.7.1.31" evidence="3"/>
<dbReference type="Gene3D" id="3.40.1480.10">
    <property type="entry name" value="MOFRL domain"/>
    <property type="match status" value="1"/>
</dbReference>
<protein>
    <recommendedName>
        <fullName evidence="4">Glycerate kinase</fullName>
        <ecNumber evidence="3">2.7.1.31</ecNumber>
    </recommendedName>
</protein>
<keyword evidence="5" id="KW-0808">Transferase</keyword>
<comment type="catalytic activity">
    <reaction evidence="1">
        <text>(R)-glycerate + ATP = (2R)-3-phosphoglycerate + ADP + H(+)</text>
        <dbReference type="Rhea" id="RHEA:23516"/>
        <dbReference type="ChEBI" id="CHEBI:15378"/>
        <dbReference type="ChEBI" id="CHEBI:16659"/>
        <dbReference type="ChEBI" id="CHEBI:30616"/>
        <dbReference type="ChEBI" id="CHEBI:58272"/>
        <dbReference type="ChEBI" id="CHEBI:456216"/>
        <dbReference type="EC" id="2.7.1.31"/>
    </reaction>
</comment>
<keyword evidence="7 12" id="KW-0418">Kinase</keyword>
<dbReference type="Pfam" id="PF05161">
    <property type="entry name" value="MOFRL"/>
    <property type="match status" value="1"/>
</dbReference>
<proteinExistence type="inferred from homology"/>
<gene>
    <name evidence="12" type="primary">LOC113205926</name>
</gene>
<dbReference type="AlphaFoldDB" id="A0A6J1S8K3"/>
<keyword evidence="11" id="KW-1185">Reference proteome</keyword>
<evidence type="ECO:0000256" key="8">
    <source>
        <dbReference type="ARBA" id="ARBA00022840"/>
    </source>
</evidence>
<dbReference type="GO" id="GO:0005524">
    <property type="term" value="F:ATP binding"/>
    <property type="evidence" value="ECO:0007669"/>
    <property type="project" value="UniProtKB-KW"/>
</dbReference>
<reference evidence="12" key="1">
    <citation type="submission" date="2025-08" db="UniProtKB">
        <authorList>
            <consortium name="RefSeq"/>
        </authorList>
    </citation>
    <scope>IDENTIFICATION</scope>
    <source>
        <tissue evidence="12">Whole organism</tissue>
    </source>
</reference>
<sequence length="518" mass="56070">MIRLPSQWLCRQRSSFKKPNFSTSPILFTLKKNKMDCLTYQDMFEHNKAAFLAAVSAVKPANLIESSVQINGSILTVKGNDFQLKQPCHVIGFGKAVLEMALTMERKLGDYMKQCVISVPVGTKKAHSIPSNTKVEILEGAANNLPDKEAEENTRKILKIVEDLKEDDTLLVLISGGGSALLSLPVHPLTLEEKLQVIKQLANAGADILQLNCVRKSLSAVKGGQLAAAAQPATIISLILSDVIGDPVDFIASGPTAPNKDNPAAAWDIICKFQLQNSIPQSAEVCLRSNYSRANSNLKDKEVNNILIGNNLVAITAAMNKLISLNYSVCFLSPSIQGNVTRIAVFYSQLASRICRFLASSKCNLFEGLEEAYLLSIEARNEIEKTVCNSSHTRGICLIAGGETTVRVTGTGKGGRNQELALRFAEESKKISTGCEYANQFSISLLSAGTDGIDGPTNAAGAFGYAEQLDGNEDYIKYLEDSDTNTFYSKLNAGKNLILTGHTGTNVMDIHIVTICKK</sequence>
<dbReference type="GO" id="GO:0008887">
    <property type="term" value="F:glycerate kinase activity"/>
    <property type="evidence" value="ECO:0007669"/>
    <property type="project" value="UniProtKB-EC"/>
</dbReference>
<evidence type="ECO:0000256" key="7">
    <source>
        <dbReference type="ARBA" id="ARBA00022777"/>
    </source>
</evidence>
<evidence type="ECO:0000259" key="10">
    <source>
        <dbReference type="Pfam" id="PF13660"/>
    </source>
</evidence>
<dbReference type="PANTHER" id="PTHR12227:SF0">
    <property type="entry name" value="GLYCERATE KINASE"/>
    <property type="match status" value="1"/>
</dbReference>
<organism evidence="11 12">
    <name type="scientific">Frankliniella occidentalis</name>
    <name type="common">Western flower thrips</name>
    <name type="synonym">Euthrips occidentalis</name>
    <dbReference type="NCBI Taxonomy" id="133901"/>
    <lineage>
        <taxon>Eukaryota</taxon>
        <taxon>Metazoa</taxon>
        <taxon>Ecdysozoa</taxon>
        <taxon>Arthropoda</taxon>
        <taxon>Hexapoda</taxon>
        <taxon>Insecta</taxon>
        <taxon>Pterygota</taxon>
        <taxon>Neoptera</taxon>
        <taxon>Paraneoptera</taxon>
        <taxon>Thysanoptera</taxon>
        <taxon>Terebrantia</taxon>
        <taxon>Thripoidea</taxon>
        <taxon>Thripidae</taxon>
        <taxon>Frankliniella</taxon>
    </lineage>
</organism>
<evidence type="ECO:0000259" key="9">
    <source>
        <dbReference type="Pfam" id="PF05161"/>
    </source>
</evidence>
<evidence type="ECO:0000313" key="12">
    <source>
        <dbReference type="RefSeq" id="XP_026277514.1"/>
    </source>
</evidence>
<evidence type="ECO:0000256" key="3">
    <source>
        <dbReference type="ARBA" id="ARBA00012101"/>
    </source>
</evidence>
<keyword evidence="8" id="KW-0067">ATP-binding</keyword>
<dbReference type="RefSeq" id="XP_026277514.1">
    <property type="nucleotide sequence ID" value="XM_026421729.2"/>
</dbReference>
<evidence type="ECO:0000256" key="2">
    <source>
        <dbReference type="ARBA" id="ARBA00005393"/>
    </source>
</evidence>
<evidence type="ECO:0000256" key="1">
    <source>
        <dbReference type="ARBA" id="ARBA00000694"/>
    </source>
</evidence>
<evidence type="ECO:0000313" key="11">
    <source>
        <dbReference type="Proteomes" id="UP000504606"/>
    </source>
</evidence>
<dbReference type="InterPro" id="IPR039760">
    <property type="entry name" value="MOFRL_protein"/>
</dbReference>
<feature type="domain" description="MOFRL-associated" evidence="10">
    <location>
        <begin position="48"/>
        <end position="287"/>
    </location>
</feature>
<dbReference type="KEGG" id="foc:113205926"/>
<dbReference type="Proteomes" id="UP000504606">
    <property type="component" value="Unplaced"/>
</dbReference>
<dbReference type="FunFam" id="3.40.50.10180:FF:000001">
    <property type="entry name" value="Glycerate kinase"/>
    <property type="match status" value="1"/>
</dbReference>
<dbReference type="InterPro" id="IPR037035">
    <property type="entry name" value="GK-like_C_sf"/>
</dbReference>
<dbReference type="InterPro" id="IPR025286">
    <property type="entry name" value="MOFRL_assoc_dom"/>
</dbReference>
<dbReference type="OrthoDB" id="44918at2759"/>
<dbReference type="GeneID" id="113205926"/>
<evidence type="ECO:0000256" key="6">
    <source>
        <dbReference type="ARBA" id="ARBA00022741"/>
    </source>
</evidence>
<dbReference type="Pfam" id="PF13660">
    <property type="entry name" value="DUF4147"/>
    <property type="match status" value="1"/>
</dbReference>